<comment type="subcellular location">
    <subcellularLocation>
        <location evidence="1">Cell inner membrane</location>
        <topology evidence="1">Single-pass membrane protein</topology>
        <orientation evidence="1">Periplasmic side</orientation>
    </subcellularLocation>
</comment>
<dbReference type="Gene3D" id="3.30.1150.10">
    <property type="match status" value="1"/>
</dbReference>
<dbReference type="Pfam" id="PF03544">
    <property type="entry name" value="TonB_C"/>
    <property type="match status" value="1"/>
</dbReference>
<evidence type="ECO:0000256" key="6">
    <source>
        <dbReference type="ARBA" id="ARBA00022692"/>
    </source>
</evidence>
<protein>
    <submittedName>
        <fullName evidence="12">Energy transducer TonB</fullName>
    </submittedName>
</protein>
<comment type="caution">
    <text evidence="12">The sequence shown here is derived from an EMBL/GenBank/DDBJ whole genome shotgun (WGS) entry which is preliminary data.</text>
</comment>
<evidence type="ECO:0000313" key="12">
    <source>
        <dbReference type="EMBL" id="MFC5193664.1"/>
    </source>
</evidence>
<sequence>MKTKLLSLLGLSMIISLVISQKSFSQTTLSQVDGVYQAVPDMPVPPGGIDAWIKYLTENLTYPATAKEKGVEGLVVLTFVVREEGKVDSVEVLRGIGGGCDEEAVRLVKNSGIWTPGKIEGKAVPVRMRLPVQFKL</sequence>
<dbReference type="EMBL" id="JBHSKS010000027">
    <property type="protein sequence ID" value="MFC5193664.1"/>
    <property type="molecule type" value="Genomic_DNA"/>
</dbReference>
<dbReference type="PROSITE" id="PS52015">
    <property type="entry name" value="TONB_CTD"/>
    <property type="match status" value="1"/>
</dbReference>
<evidence type="ECO:0000256" key="10">
    <source>
        <dbReference type="SAM" id="SignalP"/>
    </source>
</evidence>
<feature type="domain" description="TonB C-terminal" evidence="11">
    <location>
        <begin position="47"/>
        <end position="136"/>
    </location>
</feature>
<evidence type="ECO:0000256" key="1">
    <source>
        <dbReference type="ARBA" id="ARBA00004383"/>
    </source>
</evidence>
<evidence type="ECO:0000259" key="11">
    <source>
        <dbReference type="PROSITE" id="PS52015"/>
    </source>
</evidence>
<dbReference type="InterPro" id="IPR037682">
    <property type="entry name" value="TonB_C"/>
</dbReference>
<accession>A0ABW0C317</accession>
<keyword evidence="5" id="KW-0997">Cell inner membrane</keyword>
<keyword evidence="10" id="KW-0732">Signal</keyword>
<keyword evidence="6" id="KW-0812">Transmembrane</keyword>
<dbReference type="NCBIfam" id="TIGR01352">
    <property type="entry name" value="tonB_Cterm"/>
    <property type="match status" value="1"/>
</dbReference>
<proteinExistence type="inferred from homology"/>
<keyword evidence="7" id="KW-0653">Protein transport</keyword>
<evidence type="ECO:0000256" key="3">
    <source>
        <dbReference type="ARBA" id="ARBA00022448"/>
    </source>
</evidence>
<organism evidence="12 13">
    <name type="scientific">Algoriphagus aquatilis</name>
    <dbReference type="NCBI Taxonomy" id="490186"/>
    <lineage>
        <taxon>Bacteria</taxon>
        <taxon>Pseudomonadati</taxon>
        <taxon>Bacteroidota</taxon>
        <taxon>Cytophagia</taxon>
        <taxon>Cytophagales</taxon>
        <taxon>Cyclobacteriaceae</taxon>
        <taxon>Algoriphagus</taxon>
    </lineage>
</organism>
<keyword evidence="8" id="KW-1133">Transmembrane helix</keyword>
<dbReference type="InterPro" id="IPR051045">
    <property type="entry name" value="TonB-dependent_transducer"/>
</dbReference>
<dbReference type="InterPro" id="IPR006260">
    <property type="entry name" value="TonB/TolA_C"/>
</dbReference>
<dbReference type="SUPFAM" id="SSF74653">
    <property type="entry name" value="TolA/TonB C-terminal domain"/>
    <property type="match status" value="1"/>
</dbReference>
<keyword evidence="9" id="KW-0472">Membrane</keyword>
<evidence type="ECO:0000256" key="4">
    <source>
        <dbReference type="ARBA" id="ARBA00022475"/>
    </source>
</evidence>
<evidence type="ECO:0000256" key="8">
    <source>
        <dbReference type="ARBA" id="ARBA00022989"/>
    </source>
</evidence>
<feature type="chain" id="PRO_5047146485" evidence="10">
    <location>
        <begin position="26"/>
        <end position="136"/>
    </location>
</feature>
<dbReference type="RefSeq" id="WP_377917817.1">
    <property type="nucleotide sequence ID" value="NZ_JBHSKS010000027.1"/>
</dbReference>
<evidence type="ECO:0000313" key="13">
    <source>
        <dbReference type="Proteomes" id="UP001596163"/>
    </source>
</evidence>
<evidence type="ECO:0000256" key="9">
    <source>
        <dbReference type="ARBA" id="ARBA00023136"/>
    </source>
</evidence>
<comment type="similarity">
    <text evidence="2">Belongs to the TonB family.</text>
</comment>
<dbReference type="Proteomes" id="UP001596163">
    <property type="component" value="Unassembled WGS sequence"/>
</dbReference>
<dbReference type="PANTHER" id="PTHR33446">
    <property type="entry name" value="PROTEIN TONB-RELATED"/>
    <property type="match status" value="1"/>
</dbReference>
<dbReference type="PANTHER" id="PTHR33446:SF2">
    <property type="entry name" value="PROTEIN TONB"/>
    <property type="match status" value="1"/>
</dbReference>
<feature type="signal peptide" evidence="10">
    <location>
        <begin position="1"/>
        <end position="25"/>
    </location>
</feature>
<name>A0ABW0C317_9BACT</name>
<evidence type="ECO:0000256" key="7">
    <source>
        <dbReference type="ARBA" id="ARBA00022927"/>
    </source>
</evidence>
<keyword evidence="13" id="KW-1185">Reference proteome</keyword>
<evidence type="ECO:0000256" key="5">
    <source>
        <dbReference type="ARBA" id="ARBA00022519"/>
    </source>
</evidence>
<evidence type="ECO:0000256" key="2">
    <source>
        <dbReference type="ARBA" id="ARBA00006555"/>
    </source>
</evidence>
<gene>
    <name evidence="12" type="ORF">ACFPIK_17970</name>
</gene>
<keyword evidence="3" id="KW-0813">Transport</keyword>
<reference evidence="13" key="1">
    <citation type="journal article" date="2019" name="Int. J. Syst. Evol. Microbiol.">
        <title>The Global Catalogue of Microorganisms (GCM) 10K type strain sequencing project: providing services to taxonomists for standard genome sequencing and annotation.</title>
        <authorList>
            <consortium name="The Broad Institute Genomics Platform"/>
            <consortium name="The Broad Institute Genome Sequencing Center for Infectious Disease"/>
            <person name="Wu L."/>
            <person name="Ma J."/>
        </authorList>
    </citation>
    <scope>NUCLEOTIDE SEQUENCE [LARGE SCALE GENOMIC DNA]</scope>
    <source>
        <strain evidence="13">CGMCC 1.7030</strain>
    </source>
</reference>
<keyword evidence="4" id="KW-1003">Cell membrane</keyword>